<dbReference type="OrthoDB" id="3031338at2759"/>
<sequence>MSTDDESPILLGLPLVNLLTEAVKLQLNIDELQTRGVPQAQDWATSQSYQELLDKKYILLCNNSEVQLRDYNRLIRNIKRRREYHQAVREWMSKMEEIKNACLVANAPSTTVPCPQCQQEVALHVSDLEHRLCKHIDVGPVAITRASVGSLSQMAHNGTPTPGTPGYSELEEGEIRESPPPRDLGSSVRHLRAQAGERGDSELMKSLKETQKGYEESLRRMKEYESARAEDVARLDQIDVKTITALDKAMTINNRLRDVDTVYYSDEILALLGSDEVNEVIWSEVGGTIDMIRVLSVLKMSESPNDVYGKVWKDITPSLALVDAMQPRWCRP</sequence>
<comment type="caution">
    <text evidence="2">The sequence shown here is derived from an EMBL/GenBank/DDBJ whole genome shotgun (WGS) entry which is preliminary data.</text>
</comment>
<feature type="region of interest" description="Disordered" evidence="1">
    <location>
        <begin position="152"/>
        <end position="187"/>
    </location>
</feature>
<reference evidence="2 3" key="1">
    <citation type="journal article" date="2020" name="ISME J.">
        <title>Uncovering the hidden diversity of litter-decomposition mechanisms in mushroom-forming fungi.</title>
        <authorList>
            <person name="Floudas D."/>
            <person name="Bentzer J."/>
            <person name="Ahren D."/>
            <person name="Johansson T."/>
            <person name="Persson P."/>
            <person name="Tunlid A."/>
        </authorList>
    </citation>
    <scope>NUCLEOTIDE SEQUENCE [LARGE SCALE GENOMIC DNA]</scope>
    <source>
        <strain evidence="2 3">CBS 661.87</strain>
    </source>
</reference>
<protein>
    <submittedName>
        <fullName evidence="2">Uncharacterized protein</fullName>
    </submittedName>
</protein>
<organism evidence="2 3">
    <name type="scientific">Tricholomella constricta</name>
    <dbReference type="NCBI Taxonomy" id="117010"/>
    <lineage>
        <taxon>Eukaryota</taxon>
        <taxon>Fungi</taxon>
        <taxon>Dikarya</taxon>
        <taxon>Basidiomycota</taxon>
        <taxon>Agaricomycotina</taxon>
        <taxon>Agaricomycetes</taxon>
        <taxon>Agaricomycetidae</taxon>
        <taxon>Agaricales</taxon>
        <taxon>Tricholomatineae</taxon>
        <taxon>Lyophyllaceae</taxon>
        <taxon>Tricholomella</taxon>
    </lineage>
</organism>
<dbReference type="Proteomes" id="UP000565441">
    <property type="component" value="Unassembled WGS sequence"/>
</dbReference>
<evidence type="ECO:0000313" key="2">
    <source>
        <dbReference type="EMBL" id="KAF5388124.1"/>
    </source>
</evidence>
<evidence type="ECO:0000256" key="1">
    <source>
        <dbReference type="SAM" id="MobiDB-lite"/>
    </source>
</evidence>
<dbReference type="EMBL" id="JAACJP010000001">
    <property type="protein sequence ID" value="KAF5388124.1"/>
    <property type="molecule type" value="Genomic_DNA"/>
</dbReference>
<accession>A0A8H5HRC8</accession>
<keyword evidence="3" id="KW-1185">Reference proteome</keyword>
<gene>
    <name evidence="2" type="ORF">D9615_000487</name>
</gene>
<proteinExistence type="predicted"/>
<name>A0A8H5HRC8_9AGAR</name>
<feature type="compositionally biased region" description="Polar residues" evidence="1">
    <location>
        <begin position="152"/>
        <end position="161"/>
    </location>
</feature>
<evidence type="ECO:0000313" key="3">
    <source>
        <dbReference type="Proteomes" id="UP000565441"/>
    </source>
</evidence>
<dbReference type="AlphaFoldDB" id="A0A8H5HRC8"/>